<dbReference type="InterPro" id="IPR042525">
    <property type="entry name" value="Rad52_Rad59_Rad22_sf"/>
</dbReference>
<evidence type="ECO:0000256" key="7">
    <source>
        <dbReference type="SAM" id="MobiDB-lite"/>
    </source>
</evidence>
<dbReference type="GO" id="GO:0043504">
    <property type="term" value="P:mitochondrial DNA repair"/>
    <property type="evidence" value="ECO:0007669"/>
    <property type="project" value="EnsemblFungi"/>
</dbReference>
<dbReference type="Pfam" id="PF04098">
    <property type="entry name" value="Rad52_Rad22"/>
    <property type="match status" value="1"/>
</dbReference>
<dbReference type="PANTHER" id="PTHR12132">
    <property type="entry name" value="DNA REPAIR AND RECOMBINATION PROTEIN RAD52, RAD59"/>
    <property type="match status" value="1"/>
</dbReference>
<comment type="function">
    <text evidence="5">Involved in DNA double-strand break (DSB) repair and recombination. Promotes the annealing of complementary single-stranded DNA and by stimulation of the RAD51 recombinase.</text>
</comment>
<dbReference type="EMBL" id="LT598457">
    <property type="protein sequence ID" value="SCU94346.1"/>
    <property type="molecule type" value="Genomic_DNA"/>
</dbReference>
<dbReference type="PANTHER" id="PTHR12132:SF1">
    <property type="entry name" value="DNA REPAIR PROTEIN RAD52 HOMOLOG"/>
    <property type="match status" value="1"/>
</dbReference>
<evidence type="ECO:0000256" key="1">
    <source>
        <dbReference type="ARBA" id="ARBA00006638"/>
    </source>
</evidence>
<feature type="compositionally biased region" description="Basic and acidic residues" evidence="7">
    <location>
        <begin position="158"/>
        <end position="175"/>
    </location>
</feature>
<dbReference type="NCBIfam" id="TIGR00607">
    <property type="entry name" value="rad52"/>
    <property type="match status" value="1"/>
</dbReference>
<dbReference type="InterPro" id="IPR041247">
    <property type="entry name" value="Rad52_fam"/>
</dbReference>
<dbReference type="OrthoDB" id="206565at2759"/>
<accession>A0A1G4JTU7</accession>
<dbReference type="GO" id="GO:0006277">
    <property type="term" value="P:DNA amplification"/>
    <property type="evidence" value="ECO:0007669"/>
    <property type="project" value="EnsemblFungi"/>
</dbReference>
<dbReference type="AlphaFoldDB" id="A0A1G4JTU7"/>
<dbReference type="STRING" id="1266660.A0A1G4JTU7"/>
<dbReference type="Gene3D" id="3.30.390.80">
    <property type="entry name" value="DNA repair protein Rad52/59/22"/>
    <property type="match status" value="1"/>
</dbReference>
<dbReference type="FunFam" id="3.30.390.80:FF:000001">
    <property type="entry name" value="DNA repair protein RAD52 homolog"/>
    <property type="match status" value="1"/>
</dbReference>
<sequence>MEDIQAKLDKKLGPEYISKRVGFGTSRVAYIEGWKAINLANQIFGYNGWSTEVKSITIDFMDEKQGKFCIGCTAVIRVTLTDGTFREDIGYGTVENERRKSSAFERAKKSAVTDALKRSLRAFGNALGNCLYDKTFLAKIDKVKFDPPDFDEGNLYRATEEVSEPVRSHSADRDGTGPPSKRRNTLNSRPSSSNTGSTAHANEISHQDLPHSNLQHSNQHSRLAKNLPANLHLHNDQPLRQYQSDPQLADLQRPPQPDLDADELLDDSFMFSDELQDDEAAVPSNNNPSVAEQDEAAPLSHAPHAPLTGSTIDENVPVTFVTAKAAPNLQNKAPVPAGSFFDAKFQAQSIKHTVDQTTSSHIKTSVLKEKGLPNHRSDIYNRFAPKGKLLDDTNNSSNSLAKIRQPQIPPVSNAPQAVALKEQRPQVNPPVRQLPPIASTPLPAQELPPSIKPVGKPRSALPNARPPASP</sequence>
<dbReference type="GO" id="GO:1990814">
    <property type="term" value="F:DNA/DNA annealing activity"/>
    <property type="evidence" value="ECO:0007669"/>
    <property type="project" value="EnsemblFungi"/>
</dbReference>
<dbReference type="InterPro" id="IPR004585">
    <property type="entry name" value="DNA_recomb/repair_Rad52"/>
</dbReference>
<name>A0A1G4JTU7_9SACH</name>
<dbReference type="GO" id="GO:0000709">
    <property type="term" value="P:meiotic joint molecule formation"/>
    <property type="evidence" value="ECO:0007669"/>
    <property type="project" value="EnsemblFungi"/>
</dbReference>
<dbReference type="GO" id="GO:0005739">
    <property type="term" value="C:mitochondrion"/>
    <property type="evidence" value="ECO:0007669"/>
    <property type="project" value="GOC"/>
</dbReference>
<evidence type="ECO:0000256" key="6">
    <source>
        <dbReference type="ARBA" id="ARBA00041062"/>
    </source>
</evidence>
<keyword evidence="9" id="KW-1185">Reference proteome</keyword>
<dbReference type="GO" id="GO:0000730">
    <property type="term" value="P:DNA recombinase assembly"/>
    <property type="evidence" value="ECO:0007669"/>
    <property type="project" value="EnsemblFungi"/>
</dbReference>
<evidence type="ECO:0000256" key="4">
    <source>
        <dbReference type="ARBA" id="ARBA00023204"/>
    </source>
</evidence>
<evidence type="ECO:0000256" key="2">
    <source>
        <dbReference type="ARBA" id="ARBA00022763"/>
    </source>
</evidence>
<dbReference type="GO" id="GO:0000150">
    <property type="term" value="F:DNA strand exchange activity"/>
    <property type="evidence" value="ECO:0007669"/>
    <property type="project" value="EnsemblFungi"/>
</dbReference>
<keyword evidence="4" id="KW-0234">DNA repair</keyword>
<comment type="similarity">
    <text evidence="1">Belongs to the RAD52 family.</text>
</comment>
<evidence type="ECO:0000256" key="3">
    <source>
        <dbReference type="ARBA" id="ARBA00023172"/>
    </source>
</evidence>
<protein>
    <recommendedName>
        <fullName evidence="6">DNA repair and recombination protein RAD52</fullName>
    </recommendedName>
</protein>
<proteinExistence type="inferred from homology"/>
<dbReference type="Proteomes" id="UP000190274">
    <property type="component" value="Chromosome G"/>
</dbReference>
<dbReference type="GO" id="GO:0000228">
    <property type="term" value="C:nuclear chromosome"/>
    <property type="evidence" value="ECO:0007669"/>
    <property type="project" value="EnsemblFungi"/>
</dbReference>
<feature type="compositionally biased region" description="Polar residues" evidence="7">
    <location>
        <begin position="185"/>
        <end position="200"/>
    </location>
</feature>
<reference evidence="9" key="1">
    <citation type="submission" date="2016-03" db="EMBL/GenBank/DDBJ databases">
        <authorList>
            <person name="Devillers H."/>
        </authorList>
    </citation>
    <scope>NUCLEOTIDE SEQUENCE [LARGE SCALE GENOMIC DNA]</scope>
</reference>
<gene>
    <name evidence="8" type="ORF">LADA_0G07998G</name>
</gene>
<dbReference type="InterPro" id="IPR007232">
    <property type="entry name" value="Rad52_Rad59_Rad22"/>
</dbReference>
<evidence type="ECO:0000313" key="9">
    <source>
        <dbReference type="Proteomes" id="UP000190274"/>
    </source>
</evidence>
<feature type="region of interest" description="Disordered" evidence="7">
    <location>
        <begin position="388"/>
        <end position="470"/>
    </location>
</feature>
<organism evidence="8 9">
    <name type="scientific">Lachancea dasiensis</name>
    <dbReference type="NCBI Taxonomy" id="1072105"/>
    <lineage>
        <taxon>Eukaryota</taxon>
        <taxon>Fungi</taxon>
        <taxon>Dikarya</taxon>
        <taxon>Ascomycota</taxon>
        <taxon>Saccharomycotina</taxon>
        <taxon>Saccharomycetes</taxon>
        <taxon>Saccharomycetales</taxon>
        <taxon>Saccharomycetaceae</taxon>
        <taxon>Lachancea</taxon>
    </lineage>
</organism>
<dbReference type="GO" id="GO:0006301">
    <property type="term" value="P:DNA damage tolerance"/>
    <property type="evidence" value="ECO:0007669"/>
    <property type="project" value="EnsemblFungi"/>
</dbReference>
<keyword evidence="2" id="KW-0227">DNA damage</keyword>
<evidence type="ECO:0000256" key="5">
    <source>
        <dbReference type="ARBA" id="ARBA00037138"/>
    </source>
</evidence>
<evidence type="ECO:0000313" key="8">
    <source>
        <dbReference type="EMBL" id="SCU94346.1"/>
    </source>
</evidence>
<dbReference type="GO" id="GO:0045002">
    <property type="term" value="P:double-strand break repair via single-strand annealing"/>
    <property type="evidence" value="ECO:0007669"/>
    <property type="project" value="EnsemblFungi"/>
</dbReference>
<dbReference type="SUPFAM" id="SSF54768">
    <property type="entry name" value="dsRNA-binding domain-like"/>
    <property type="match status" value="1"/>
</dbReference>
<keyword evidence="3" id="KW-0233">DNA recombination</keyword>
<feature type="compositionally biased region" description="Low complexity" evidence="7">
    <location>
        <begin position="296"/>
        <end position="307"/>
    </location>
</feature>
<dbReference type="GO" id="GO:0000722">
    <property type="term" value="P:telomere maintenance via recombination"/>
    <property type="evidence" value="ECO:0007669"/>
    <property type="project" value="EnsemblFungi"/>
</dbReference>
<feature type="region of interest" description="Disordered" evidence="7">
    <location>
        <begin position="158"/>
        <end position="200"/>
    </location>
</feature>
<dbReference type="GO" id="GO:0000727">
    <property type="term" value="P:double-strand break repair via break-induced replication"/>
    <property type="evidence" value="ECO:0007669"/>
    <property type="project" value="EnsemblFungi"/>
</dbReference>
<feature type="region of interest" description="Disordered" evidence="7">
    <location>
        <begin position="279"/>
        <end position="311"/>
    </location>
</feature>